<proteinExistence type="predicted"/>
<dbReference type="AlphaFoldDB" id="A0A9W7XJX1"/>
<evidence type="ECO:0000313" key="2">
    <source>
        <dbReference type="EMBL" id="KAJ1645037.1"/>
    </source>
</evidence>
<dbReference type="Proteomes" id="UP001145021">
    <property type="component" value="Unassembled WGS sequence"/>
</dbReference>
<evidence type="ECO:0000256" key="1">
    <source>
        <dbReference type="SAM" id="MobiDB-lite"/>
    </source>
</evidence>
<evidence type="ECO:0000313" key="3">
    <source>
        <dbReference type="Proteomes" id="UP001145021"/>
    </source>
</evidence>
<protein>
    <submittedName>
        <fullName evidence="2">Uncharacterized protein</fullName>
    </submittedName>
</protein>
<dbReference type="InterPro" id="IPR036867">
    <property type="entry name" value="R3H_dom_sf"/>
</dbReference>
<keyword evidence="3" id="KW-1185">Reference proteome</keyword>
<feature type="compositionally biased region" description="Polar residues" evidence="1">
    <location>
        <begin position="16"/>
        <end position="25"/>
    </location>
</feature>
<reference evidence="2" key="1">
    <citation type="submission" date="2022-07" db="EMBL/GenBank/DDBJ databases">
        <title>Phylogenomic reconstructions and comparative analyses of Kickxellomycotina fungi.</title>
        <authorList>
            <person name="Reynolds N.K."/>
            <person name="Stajich J.E."/>
            <person name="Barry K."/>
            <person name="Grigoriev I.V."/>
            <person name="Crous P."/>
            <person name="Smith M.E."/>
        </authorList>
    </citation>
    <scope>NUCLEOTIDE SEQUENCE</scope>
    <source>
        <strain evidence="2">NBRC 105413</strain>
    </source>
</reference>
<dbReference type="SUPFAM" id="SSF82708">
    <property type="entry name" value="R3H domain"/>
    <property type="match status" value="1"/>
</dbReference>
<feature type="region of interest" description="Disordered" evidence="1">
    <location>
        <begin position="16"/>
        <end position="37"/>
    </location>
</feature>
<accession>A0A9W7XJX1</accession>
<comment type="caution">
    <text evidence="2">The sequence shown here is derived from an EMBL/GenBank/DDBJ whole genome shotgun (WGS) entry which is preliminary data.</text>
</comment>
<dbReference type="EMBL" id="JANBOH010000127">
    <property type="protein sequence ID" value="KAJ1645037.1"/>
    <property type="molecule type" value="Genomic_DNA"/>
</dbReference>
<gene>
    <name evidence="2" type="ORF">LPJ64_003335</name>
</gene>
<name>A0A9W7XJX1_9FUNG</name>
<dbReference type="CDD" id="cd02325">
    <property type="entry name" value="R3H"/>
    <property type="match status" value="1"/>
</dbReference>
<sequence length="197" mass="22072">MFKYLTTKAFGILVPTNQTPSSPDAQKTAAIKPPKVSNNGIRKIMKRAHTPEGMVIHYENKLRSFLGLQQPPHSTDNLDDNDWLFVDHDAVPQPSEKSLGTQQESRVAATKGCKHLSNPLIAQGIRDNLVSEWSVQDSYTRLVVHTMCRYYGLVSFTSQNGKNSVLHICHPKIFNDSGIVISPEITFHHFLFGSKDD</sequence>
<dbReference type="GO" id="GO:0003676">
    <property type="term" value="F:nucleic acid binding"/>
    <property type="evidence" value="ECO:0007669"/>
    <property type="project" value="InterPro"/>
</dbReference>
<organism evidence="2 3">
    <name type="scientific">Coemansia asiatica</name>
    <dbReference type="NCBI Taxonomy" id="1052880"/>
    <lineage>
        <taxon>Eukaryota</taxon>
        <taxon>Fungi</taxon>
        <taxon>Fungi incertae sedis</taxon>
        <taxon>Zoopagomycota</taxon>
        <taxon>Kickxellomycotina</taxon>
        <taxon>Kickxellomycetes</taxon>
        <taxon>Kickxellales</taxon>
        <taxon>Kickxellaceae</taxon>
        <taxon>Coemansia</taxon>
    </lineage>
</organism>